<dbReference type="RefSeq" id="XP_066066167.1">
    <property type="nucleotide sequence ID" value="XM_066210070.1"/>
</dbReference>
<dbReference type="SUPFAM" id="SSF56047">
    <property type="entry name" value="Ribosomal protein S8"/>
    <property type="match status" value="1"/>
</dbReference>
<dbReference type="Proteomes" id="UP000094043">
    <property type="component" value="Chromosome 1"/>
</dbReference>
<dbReference type="OrthoDB" id="409928at2759"/>
<organism evidence="1 2">
    <name type="scientific">Cryptococcus depauperatus CBS 7841</name>
    <dbReference type="NCBI Taxonomy" id="1295531"/>
    <lineage>
        <taxon>Eukaryota</taxon>
        <taxon>Fungi</taxon>
        <taxon>Dikarya</taxon>
        <taxon>Basidiomycota</taxon>
        <taxon>Agaricomycotina</taxon>
        <taxon>Tremellomycetes</taxon>
        <taxon>Tremellales</taxon>
        <taxon>Cryptococcaceae</taxon>
        <taxon>Cryptococcus</taxon>
    </lineage>
</organism>
<dbReference type="FunFam" id="3.30.1490.10:FF:000005">
    <property type="entry name" value="Mitochondrial 40S ribosomal protein S8"/>
    <property type="match status" value="1"/>
</dbReference>
<sequence>MSRLGSIPANFCTHLQNTSRGFHPRTSVPFSSTSLAISNILLRSGLVSTISLGSPTGPDPVKFNSLPVPAKKLWIGFKHRDGQPILRRMNLVSKSSLRVVVSREELGRLLLGKRARNVPGVGIGEIFIVRTPEDKKAGRIGMTRYMEGSEAWKAGLGGEVICRVA</sequence>
<dbReference type="KEGG" id="cdep:91084828"/>
<dbReference type="EMBL" id="CP143784">
    <property type="protein sequence ID" value="WVN85467.1"/>
    <property type="molecule type" value="Genomic_DNA"/>
</dbReference>
<dbReference type="Gene3D" id="3.30.1490.10">
    <property type="match status" value="1"/>
</dbReference>
<name>A0A1E3IWY6_9TREE</name>
<evidence type="ECO:0000313" key="1">
    <source>
        <dbReference type="EMBL" id="WVN85467.1"/>
    </source>
</evidence>
<evidence type="ECO:0000313" key="2">
    <source>
        <dbReference type="Proteomes" id="UP000094043"/>
    </source>
</evidence>
<dbReference type="InterPro" id="IPR035987">
    <property type="entry name" value="Ribosomal_uS8_sf"/>
</dbReference>
<gene>
    <name evidence="1" type="ORF">L203_100613</name>
</gene>
<reference evidence="1" key="3">
    <citation type="submission" date="2024-01" db="EMBL/GenBank/DDBJ databases">
        <authorList>
            <person name="Coelho M.A."/>
            <person name="David-Palma M."/>
            <person name="Shea T."/>
            <person name="Sun S."/>
            <person name="Cuomo C.A."/>
            <person name="Heitman J."/>
        </authorList>
    </citation>
    <scope>NUCLEOTIDE SEQUENCE</scope>
    <source>
        <strain evidence="1">CBS 7841</strain>
    </source>
</reference>
<dbReference type="GO" id="GO:0005840">
    <property type="term" value="C:ribosome"/>
    <property type="evidence" value="ECO:0007669"/>
    <property type="project" value="InterPro"/>
</dbReference>
<reference evidence="1" key="2">
    <citation type="journal article" date="2022" name="Elife">
        <title>Obligate sexual reproduction of a homothallic fungus closely related to the Cryptococcus pathogenic species complex.</title>
        <authorList>
            <person name="Passer A.R."/>
            <person name="Clancey S.A."/>
            <person name="Shea T."/>
            <person name="David-Palma M."/>
            <person name="Averette A.F."/>
            <person name="Boekhout T."/>
            <person name="Porcel B.M."/>
            <person name="Nowrousian M."/>
            <person name="Cuomo C.A."/>
            <person name="Sun S."/>
            <person name="Heitman J."/>
            <person name="Coelho M.A."/>
        </authorList>
    </citation>
    <scope>NUCLEOTIDE SEQUENCE</scope>
    <source>
        <strain evidence="1">CBS 7841</strain>
    </source>
</reference>
<dbReference type="GO" id="GO:0003735">
    <property type="term" value="F:structural constituent of ribosome"/>
    <property type="evidence" value="ECO:0007669"/>
    <property type="project" value="InterPro"/>
</dbReference>
<reference evidence="1" key="1">
    <citation type="submission" date="2016-06" db="EMBL/GenBank/DDBJ databases">
        <authorList>
            <person name="Cuomo C."/>
            <person name="Litvintseva A."/>
            <person name="Heitman J."/>
            <person name="Chen Y."/>
            <person name="Sun S."/>
            <person name="Springer D."/>
            <person name="Dromer F."/>
            <person name="Young S."/>
            <person name="Zeng Q."/>
            <person name="Chapman S."/>
            <person name="Gujja S."/>
            <person name="Saif S."/>
            <person name="Birren B."/>
        </authorList>
    </citation>
    <scope>NUCLEOTIDE SEQUENCE</scope>
    <source>
        <strain evidence="1">CBS 7841</strain>
    </source>
</reference>
<dbReference type="Gene3D" id="3.30.1370.30">
    <property type="match status" value="1"/>
</dbReference>
<dbReference type="AlphaFoldDB" id="A0A1E3IWY6"/>
<dbReference type="VEuPathDB" id="FungiDB:L203_00399"/>
<keyword evidence="2" id="KW-1185">Reference proteome</keyword>
<protein>
    <submittedName>
        <fullName evidence="1">Uncharacterized protein</fullName>
    </submittedName>
</protein>
<dbReference type="GO" id="GO:0006412">
    <property type="term" value="P:translation"/>
    <property type="evidence" value="ECO:0007669"/>
    <property type="project" value="InterPro"/>
</dbReference>
<dbReference type="GeneID" id="91084828"/>
<proteinExistence type="predicted"/>
<accession>A0A1E3IWY6</accession>